<dbReference type="PANTHER" id="PTHR43022">
    <property type="entry name" value="PROTEIN SMF"/>
    <property type="match status" value="1"/>
</dbReference>
<organism evidence="3 4">
    <name type="scientific">Micromonospora craterilacus</name>
    <dbReference type="NCBI Taxonomy" id="1655439"/>
    <lineage>
        <taxon>Bacteria</taxon>
        <taxon>Bacillati</taxon>
        <taxon>Actinomycetota</taxon>
        <taxon>Actinomycetes</taxon>
        <taxon>Micromonosporales</taxon>
        <taxon>Micromonosporaceae</taxon>
        <taxon>Micromonospora</taxon>
    </lineage>
</organism>
<dbReference type="AlphaFoldDB" id="A0A2W2E9B5"/>
<dbReference type="Pfam" id="PF02481">
    <property type="entry name" value="DNA_processg_A"/>
    <property type="match status" value="1"/>
</dbReference>
<proteinExistence type="inferred from homology"/>
<evidence type="ECO:0000313" key="4">
    <source>
        <dbReference type="Proteomes" id="UP000248924"/>
    </source>
</evidence>
<dbReference type="EMBL" id="POTY01000063">
    <property type="protein sequence ID" value="PZG18991.1"/>
    <property type="molecule type" value="Genomic_DNA"/>
</dbReference>
<dbReference type="GO" id="GO:0009294">
    <property type="term" value="P:DNA-mediated transformation"/>
    <property type="evidence" value="ECO:0007669"/>
    <property type="project" value="InterPro"/>
</dbReference>
<dbReference type="Gene3D" id="3.40.50.450">
    <property type="match status" value="1"/>
</dbReference>
<gene>
    <name evidence="3" type="ORF">C1I95_12505</name>
</gene>
<dbReference type="RefSeq" id="WP_111213977.1">
    <property type="nucleotide sequence ID" value="NZ_POTY01000063.1"/>
</dbReference>
<evidence type="ECO:0000256" key="1">
    <source>
        <dbReference type="ARBA" id="ARBA00006525"/>
    </source>
</evidence>
<protein>
    <submittedName>
        <fullName evidence="3">DNA processing protein DprA</fullName>
    </submittedName>
</protein>
<dbReference type="OrthoDB" id="9785707at2"/>
<evidence type="ECO:0000259" key="2">
    <source>
        <dbReference type="Pfam" id="PF02481"/>
    </source>
</evidence>
<reference evidence="3 4" key="1">
    <citation type="submission" date="2018-01" db="EMBL/GenBank/DDBJ databases">
        <title>Draft genome sequence of Jishengella sp. NA12.</title>
        <authorList>
            <person name="Sahin N."/>
            <person name="Ay H."/>
            <person name="Saygin H."/>
        </authorList>
    </citation>
    <scope>NUCLEOTIDE SEQUENCE [LARGE SCALE GENOMIC DNA]</scope>
    <source>
        <strain evidence="3 4">NA12</strain>
    </source>
</reference>
<keyword evidence="4" id="KW-1185">Reference proteome</keyword>
<comment type="caution">
    <text evidence="3">The sequence shown here is derived from an EMBL/GenBank/DDBJ whole genome shotgun (WGS) entry which is preliminary data.</text>
</comment>
<evidence type="ECO:0000313" key="3">
    <source>
        <dbReference type="EMBL" id="PZG18991.1"/>
    </source>
</evidence>
<dbReference type="InterPro" id="IPR003488">
    <property type="entry name" value="DprA"/>
</dbReference>
<accession>A0A2W2E9B5</accession>
<sequence length="311" mass="34242">MPISEDRLSLLALCKVPKVNWYLIAREAQRRDGLARLLSGELTEESPDAQLAAEAIREARHQLPEYRQRALTEVESGAQVGARLITVLDQDYPQTLRLIFNLPPFLFVRGAFAEADLRSVAVVGTREATEDGVKRSGRMARLLVEEGVTVVSGLARGIDTAAHWATLSAGGRTLAVIGTGIRRCYPAENRELAEHIARDGAIVSQFWPDAPGATYTFPRRNVTMSGIAQGTVVIEASKTSGAKMQARLALEHGKKVFLLKSLTESQEWARKYVATRSAIKVDDVADVVKQLNDPAKIHAANTRREQLEFQF</sequence>
<dbReference type="PANTHER" id="PTHR43022:SF1">
    <property type="entry name" value="PROTEIN SMF"/>
    <property type="match status" value="1"/>
</dbReference>
<comment type="similarity">
    <text evidence="1">Belongs to the DprA/Smf family.</text>
</comment>
<feature type="domain" description="Smf/DprA SLOG" evidence="2">
    <location>
        <begin position="84"/>
        <end position="291"/>
    </location>
</feature>
<dbReference type="SUPFAM" id="SSF102405">
    <property type="entry name" value="MCP/YpsA-like"/>
    <property type="match status" value="1"/>
</dbReference>
<dbReference type="InterPro" id="IPR057666">
    <property type="entry name" value="DrpA_SLOG"/>
</dbReference>
<dbReference type="Proteomes" id="UP000248924">
    <property type="component" value="Unassembled WGS sequence"/>
</dbReference>
<name>A0A2W2E9B5_9ACTN</name>